<proteinExistence type="predicted"/>
<feature type="non-terminal residue" evidence="1">
    <location>
        <position position="1"/>
    </location>
</feature>
<name>A0A1Y1XTI7_9FUNG</name>
<dbReference type="OrthoDB" id="3029887at2759"/>
<protein>
    <recommendedName>
        <fullName evidence="3">FAD/NAD(P)-binding domain-containing protein</fullName>
    </recommendedName>
</protein>
<feature type="non-terminal residue" evidence="1">
    <location>
        <position position="756"/>
    </location>
</feature>
<keyword evidence="2" id="KW-1185">Reference proteome</keyword>
<dbReference type="EMBL" id="MCFE01000478">
    <property type="protein sequence ID" value="ORX89079.1"/>
    <property type="molecule type" value="Genomic_DNA"/>
</dbReference>
<accession>A0A1Y1XTI7</accession>
<sequence>GLSGFGPRHAFYLMYQAMVILAYQDKLDKIKGHVNFKLHYTVFEKQGENTAGFGHAFQEDCDATVNTPVTKLPNFLGNVNSTEFQTLKEIADLPGTMYGSLKGRYTDLLEELIKTNPPAAVLFKNAFQHGEPNTSIACMTRGEWGKIQGRNIRKALDYIRDNMSDKIVIDILYSHEVIGVDFDTNPQKPGIKVKSGGVERTAQFDFVSFAHGTRLTLPLKPEVNPTAYYHATPNHKTMREYLTRRGILEDGRIRNNNKKIALTGLGLSFYDYASLLLAFLPDIEISTDPIKYIEHNAEKYQGLITVISHGKNGPAPPRTALDPNWRGGRSFFSARDMHALRLQRNSNWLPIAYEFLEAHIARTLRKLPSQVNSRVKGDGSQVTVREYMERYHKDILQYPNSAATETGLLRAGYTAFSIGTGIVSNIEDHERHLILEAPLSRSGRLGLPMFSSSCSEISSIANYDTDANTSFFKRWSEQLFFNYASPVPIQDIMSALFTSGIAVHVEGGFGDIGFSDDKFTFNDAKFDALLAPKTFDRKRDPALSAAVKNIIDGVPEYGKGGYFQTTEGEPIHAFDAGMGGSGAKVGKRTVGVQWSDGLTNNHAAAAEWASHHAFHTLALAVAMCHNPDITPIKTVRNILRRKHMSMGRQFNLEVLQFRHDWNDLQQRLFFLRLAADLAGDNANRYYEITDCIFSKETRDWFIAGLTDDERDKYDALKSKFVTSQYDPPTISQFESRFPDYTNRQYEEILEEIFQIA</sequence>
<evidence type="ECO:0000313" key="2">
    <source>
        <dbReference type="Proteomes" id="UP000193498"/>
    </source>
</evidence>
<organism evidence="1 2">
    <name type="scientific">Basidiobolus meristosporus CBS 931.73</name>
    <dbReference type="NCBI Taxonomy" id="1314790"/>
    <lineage>
        <taxon>Eukaryota</taxon>
        <taxon>Fungi</taxon>
        <taxon>Fungi incertae sedis</taxon>
        <taxon>Zoopagomycota</taxon>
        <taxon>Entomophthoromycotina</taxon>
        <taxon>Basidiobolomycetes</taxon>
        <taxon>Basidiobolales</taxon>
        <taxon>Basidiobolaceae</taxon>
        <taxon>Basidiobolus</taxon>
    </lineage>
</organism>
<reference evidence="1 2" key="1">
    <citation type="submission" date="2016-07" db="EMBL/GenBank/DDBJ databases">
        <title>Pervasive Adenine N6-methylation of Active Genes in Fungi.</title>
        <authorList>
            <consortium name="DOE Joint Genome Institute"/>
            <person name="Mondo S.J."/>
            <person name="Dannebaum R.O."/>
            <person name="Kuo R.C."/>
            <person name="Labutti K."/>
            <person name="Haridas S."/>
            <person name="Kuo A."/>
            <person name="Salamov A."/>
            <person name="Ahrendt S.R."/>
            <person name="Lipzen A."/>
            <person name="Sullivan W."/>
            <person name="Andreopoulos W.B."/>
            <person name="Clum A."/>
            <person name="Lindquist E."/>
            <person name="Daum C."/>
            <person name="Ramamoorthy G.K."/>
            <person name="Gryganskyi A."/>
            <person name="Culley D."/>
            <person name="Magnuson J.K."/>
            <person name="James T.Y."/>
            <person name="O'Malley M.A."/>
            <person name="Stajich J.E."/>
            <person name="Spatafora J.W."/>
            <person name="Visel A."/>
            <person name="Grigoriev I.V."/>
        </authorList>
    </citation>
    <scope>NUCLEOTIDE SEQUENCE [LARGE SCALE GENOMIC DNA]</scope>
    <source>
        <strain evidence="1 2">CBS 931.73</strain>
    </source>
</reference>
<gene>
    <name evidence="1" type="ORF">K493DRAFT_179396</name>
</gene>
<evidence type="ECO:0000313" key="1">
    <source>
        <dbReference type="EMBL" id="ORX89079.1"/>
    </source>
</evidence>
<dbReference type="InParanoid" id="A0A1Y1XTI7"/>
<evidence type="ECO:0008006" key="3">
    <source>
        <dbReference type="Google" id="ProtNLM"/>
    </source>
</evidence>
<dbReference type="Proteomes" id="UP000193498">
    <property type="component" value="Unassembled WGS sequence"/>
</dbReference>
<comment type="caution">
    <text evidence="1">The sequence shown here is derived from an EMBL/GenBank/DDBJ whole genome shotgun (WGS) entry which is preliminary data.</text>
</comment>
<dbReference type="AlphaFoldDB" id="A0A1Y1XTI7"/>